<feature type="transmembrane region" description="Helical" evidence="2">
    <location>
        <begin position="63"/>
        <end position="85"/>
    </location>
</feature>
<accession>A0A6J7EHF2</accession>
<organism evidence="4">
    <name type="scientific">freshwater metagenome</name>
    <dbReference type="NCBI Taxonomy" id="449393"/>
    <lineage>
        <taxon>unclassified sequences</taxon>
        <taxon>metagenomes</taxon>
        <taxon>ecological metagenomes</taxon>
    </lineage>
</organism>
<feature type="domain" description="DZANK-type" evidence="3">
    <location>
        <begin position="116"/>
        <end position="159"/>
    </location>
</feature>
<dbReference type="Pfam" id="PF12773">
    <property type="entry name" value="DZR"/>
    <property type="match status" value="1"/>
</dbReference>
<proteinExistence type="predicted"/>
<feature type="compositionally biased region" description="Basic and acidic residues" evidence="1">
    <location>
        <begin position="212"/>
        <end position="225"/>
    </location>
</feature>
<keyword evidence="2" id="KW-0812">Transmembrane</keyword>
<evidence type="ECO:0000256" key="2">
    <source>
        <dbReference type="SAM" id="Phobius"/>
    </source>
</evidence>
<gene>
    <name evidence="4" type="ORF">UFOPK3423_01243</name>
</gene>
<evidence type="ECO:0000256" key="1">
    <source>
        <dbReference type="SAM" id="MobiDB-lite"/>
    </source>
</evidence>
<protein>
    <submittedName>
        <fullName evidence="4">Unannotated protein</fullName>
    </submittedName>
</protein>
<keyword evidence="2" id="KW-1133">Transmembrane helix</keyword>
<sequence>MANPGVIYPLRAFMTTPFAIFGINNGTLSTVVELGFLAVVVVWLALVWFTFADARRRISDPLVITSAVVAAVIFPFLGTMIYLIVRPPEFLEDIRERELEMQAAAARLLSSDHQLCPHCEQVAAADFLRCPHCMQKLRDRCASCERPLDPDWRVCPYCEVEVPGMALYSEPPPGRRRRTVADDQTSAFDALQEPQAYADEGHASADPYDYGHGGDRDPRSPETQH</sequence>
<dbReference type="InterPro" id="IPR025874">
    <property type="entry name" value="DZR"/>
</dbReference>
<evidence type="ECO:0000313" key="4">
    <source>
        <dbReference type="EMBL" id="CAB4879749.1"/>
    </source>
</evidence>
<dbReference type="EMBL" id="CAFBLQ010000151">
    <property type="protein sequence ID" value="CAB4879749.1"/>
    <property type="molecule type" value="Genomic_DNA"/>
</dbReference>
<reference evidence="4" key="1">
    <citation type="submission" date="2020-05" db="EMBL/GenBank/DDBJ databases">
        <authorList>
            <person name="Chiriac C."/>
            <person name="Salcher M."/>
            <person name="Ghai R."/>
            <person name="Kavagutti S V."/>
        </authorList>
    </citation>
    <scope>NUCLEOTIDE SEQUENCE</scope>
</reference>
<feature type="transmembrane region" description="Helical" evidence="2">
    <location>
        <begin position="31"/>
        <end position="51"/>
    </location>
</feature>
<feature type="region of interest" description="Disordered" evidence="1">
    <location>
        <begin position="169"/>
        <end position="225"/>
    </location>
</feature>
<keyword evidence="2" id="KW-0472">Membrane</keyword>
<evidence type="ECO:0000259" key="3">
    <source>
        <dbReference type="Pfam" id="PF12773"/>
    </source>
</evidence>
<name>A0A6J7EHF2_9ZZZZ</name>
<dbReference type="AlphaFoldDB" id="A0A6J7EHF2"/>